<evidence type="ECO:0000256" key="4">
    <source>
        <dbReference type="ARBA" id="ARBA00022970"/>
    </source>
</evidence>
<feature type="domain" description="Leucine-binding protein" evidence="5">
    <location>
        <begin position="45"/>
        <end position="374"/>
    </location>
</feature>
<dbReference type="PANTHER" id="PTHR30483">
    <property type="entry name" value="LEUCINE-SPECIFIC-BINDING PROTEIN"/>
    <property type="match status" value="1"/>
</dbReference>
<dbReference type="InterPro" id="IPR051010">
    <property type="entry name" value="BCAA_transport"/>
</dbReference>
<evidence type="ECO:0000256" key="3">
    <source>
        <dbReference type="ARBA" id="ARBA00022729"/>
    </source>
</evidence>
<evidence type="ECO:0000313" key="6">
    <source>
        <dbReference type="EMBL" id="RJF69373.1"/>
    </source>
</evidence>
<comment type="caution">
    <text evidence="6">The sequence shown here is derived from an EMBL/GenBank/DDBJ whole genome shotgun (WGS) entry which is preliminary data.</text>
</comment>
<dbReference type="Pfam" id="PF13458">
    <property type="entry name" value="Peripla_BP_6"/>
    <property type="match status" value="1"/>
</dbReference>
<dbReference type="InterPro" id="IPR028081">
    <property type="entry name" value="Leu-bd"/>
</dbReference>
<dbReference type="CDD" id="cd06348">
    <property type="entry name" value="PBP1_ABC_HAAT-like"/>
    <property type="match status" value="1"/>
</dbReference>
<comment type="similarity">
    <text evidence="1">Belongs to the leucine-binding protein family.</text>
</comment>
<dbReference type="AlphaFoldDB" id="A0A418V0N5"/>
<keyword evidence="2" id="KW-0813">Transport</keyword>
<proteinExistence type="inferred from homology"/>
<dbReference type="Proteomes" id="UP000285523">
    <property type="component" value="Unassembled WGS sequence"/>
</dbReference>
<accession>A0A418V0N5</accession>
<dbReference type="OrthoDB" id="9791590at2"/>
<dbReference type="SUPFAM" id="SSF53822">
    <property type="entry name" value="Periplasmic binding protein-like I"/>
    <property type="match status" value="1"/>
</dbReference>
<name>A0A418V0N5_RHOPL</name>
<dbReference type="PRINTS" id="PR00337">
    <property type="entry name" value="LEUILEVALBP"/>
</dbReference>
<dbReference type="GO" id="GO:0006865">
    <property type="term" value="P:amino acid transport"/>
    <property type="evidence" value="ECO:0007669"/>
    <property type="project" value="UniProtKB-KW"/>
</dbReference>
<evidence type="ECO:0000259" key="5">
    <source>
        <dbReference type="Pfam" id="PF13458"/>
    </source>
</evidence>
<evidence type="ECO:0000313" key="7">
    <source>
        <dbReference type="Proteomes" id="UP000285523"/>
    </source>
</evidence>
<dbReference type="InterPro" id="IPR000709">
    <property type="entry name" value="Leu_Ile_Val-bd"/>
</dbReference>
<dbReference type="Gene3D" id="3.40.50.2300">
    <property type="match status" value="2"/>
</dbReference>
<protein>
    <recommendedName>
        <fullName evidence="5">Leucine-binding protein domain-containing protein</fullName>
    </recommendedName>
</protein>
<evidence type="ECO:0000256" key="2">
    <source>
        <dbReference type="ARBA" id="ARBA00022448"/>
    </source>
</evidence>
<dbReference type="EMBL" id="QYYD01000024">
    <property type="protein sequence ID" value="RJF69373.1"/>
    <property type="molecule type" value="Genomic_DNA"/>
</dbReference>
<reference evidence="6 7" key="1">
    <citation type="submission" date="2018-09" db="EMBL/GenBank/DDBJ databases">
        <title>Draft genome sequence of Rhodopseudomonas palustris 2.1.18.</title>
        <authorList>
            <person name="Robertson S.L."/>
            <person name="Meyer T.E."/>
            <person name="Kyndt J.A."/>
        </authorList>
    </citation>
    <scope>NUCLEOTIDE SEQUENCE [LARGE SCALE GENOMIC DNA]</scope>
    <source>
        <strain evidence="6 7">2.1.18</strain>
    </source>
</reference>
<dbReference type="InterPro" id="IPR028082">
    <property type="entry name" value="Peripla_BP_I"/>
</dbReference>
<evidence type="ECO:0000256" key="1">
    <source>
        <dbReference type="ARBA" id="ARBA00010062"/>
    </source>
</evidence>
<keyword evidence="3" id="KW-0732">Signal</keyword>
<sequence length="396" mass="42310">MTRYALHRGGLKMSWKQGAQVRAGGLAAMAAALMLGYAAPALADVKIGVLMPLSGKGASYGQHQDIAMKMAQEELQKASGGKIELVVYDTRGENAEAINLTRKLISNDKVAAIIGPFFSAECEVAFPIAVQNKTPIVTASSAKPGIAAKNRPWAFRNALSSDQMNGFMLDVWLKHHPVKSVVILTDVKDAFTKVDGTVVFPAELKKRDVQVLDNISFQTGDIDYSAQVTKAKSLNPDGILIAGLYNEGGNIVREIRKQGLKQPIVGALGMSETRFLDIAGPAGDGTTVVNPFWPDDPDPKVHAWATEYQKRAKVASGNTAALMYDSVLLMKHCIDSKGITGAGDLAGNREQIKTCLTEVKDLPGITGPLSFNADGDARLPPTVLIAKGGKWQAVKD</sequence>
<gene>
    <name evidence="6" type="ORF">D4Q52_20535</name>
</gene>
<keyword evidence="4" id="KW-0029">Amino-acid transport</keyword>
<organism evidence="6 7">
    <name type="scientific">Rhodopseudomonas palustris</name>
    <dbReference type="NCBI Taxonomy" id="1076"/>
    <lineage>
        <taxon>Bacteria</taxon>
        <taxon>Pseudomonadati</taxon>
        <taxon>Pseudomonadota</taxon>
        <taxon>Alphaproteobacteria</taxon>
        <taxon>Hyphomicrobiales</taxon>
        <taxon>Nitrobacteraceae</taxon>
        <taxon>Rhodopseudomonas</taxon>
    </lineage>
</organism>
<dbReference type="PANTHER" id="PTHR30483:SF6">
    <property type="entry name" value="PERIPLASMIC BINDING PROTEIN OF ABC TRANSPORTER FOR NATURAL AMINO ACIDS"/>
    <property type="match status" value="1"/>
</dbReference>